<dbReference type="OrthoDB" id="6390807at2759"/>
<evidence type="ECO:0000313" key="2">
    <source>
        <dbReference type="Proteomes" id="UP000440578"/>
    </source>
</evidence>
<proteinExistence type="predicted"/>
<reference evidence="1 2" key="1">
    <citation type="submission" date="2019-07" db="EMBL/GenBank/DDBJ databases">
        <title>Draft genome assembly of a fouling barnacle, Amphibalanus amphitrite (Darwin, 1854): The first reference genome for Thecostraca.</title>
        <authorList>
            <person name="Kim W."/>
        </authorList>
    </citation>
    <scope>NUCLEOTIDE SEQUENCE [LARGE SCALE GENOMIC DNA]</scope>
    <source>
        <strain evidence="1">SNU_AA5</strain>
        <tissue evidence="1">Soma without cirri and trophi</tissue>
    </source>
</reference>
<dbReference type="Proteomes" id="UP000440578">
    <property type="component" value="Unassembled WGS sequence"/>
</dbReference>
<gene>
    <name evidence="1" type="ORF">FJT64_006532</name>
</gene>
<name>A0A6A4VN76_AMPAM</name>
<protein>
    <submittedName>
        <fullName evidence="1">Uncharacterized protein</fullName>
    </submittedName>
</protein>
<organism evidence="1 2">
    <name type="scientific">Amphibalanus amphitrite</name>
    <name type="common">Striped barnacle</name>
    <name type="synonym">Balanus amphitrite</name>
    <dbReference type="NCBI Taxonomy" id="1232801"/>
    <lineage>
        <taxon>Eukaryota</taxon>
        <taxon>Metazoa</taxon>
        <taxon>Ecdysozoa</taxon>
        <taxon>Arthropoda</taxon>
        <taxon>Crustacea</taxon>
        <taxon>Multicrustacea</taxon>
        <taxon>Cirripedia</taxon>
        <taxon>Thoracica</taxon>
        <taxon>Thoracicalcarea</taxon>
        <taxon>Balanomorpha</taxon>
        <taxon>Balanoidea</taxon>
        <taxon>Balanidae</taxon>
        <taxon>Amphibalaninae</taxon>
        <taxon>Amphibalanus</taxon>
    </lineage>
</organism>
<sequence length="241" mass="25979">MAGLWPKVPLRGRWCPWQASGAPGRSVVPLAGPSYPCEVGGAPGRPLVPLAGLWCPWQVIKRLSAANRTDLAADSQSTVITMLLWTVLGVFAACGLSVARSPALCVNQPCHPPNRCEDRGQGVSVCVLPSPPTCAATSCFVGFDCVLQQQTCRFRPCKPQPTCIKQGTNPCGLCIAPNEFCELQPADGSPPTCRFVVEPRCDNKRCRYGEQCEEEPLVCIRAPCALDLQCRRQNSPCGRRG</sequence>
<dbReference type="AlphaFoldDB" id="A0A6A4VN76"/>
<keyword evidence="2" id="KW-1185">Reference proteome</keyword>
<accession>A0A6A4VN76</accession>
<dbReference type="EMBL" id="VIIS01001586">
    <property type="protein sequence ID" value="KAF0296006.1"/>
    <property type="molecule type" value="Genomic_DNA"/>
</dbReference>
<comment type="caution">
    <text evidence="1">The sequence shown here is derived from an EMBL/GenBank/DDBJ whole genome shotgun (WGS) entry which is preliminary data.</text>
</comment>
<evidence type="ECO:0000313" key="1">
    <source>
        <dbReference type="EMBL" id="KAF0296006.1"/>
    </source>
</evidence>